<protein>
    <recommendedName>
        <fullName evidence="4">Bacterial surface antigen (D15) domain-containing protein</fullName>
    </recommendedName>
</protein>
<dbReference type="Gene3D" id="2.40.160.50">
    <property type="entry name" value="membrane protein fhac: a member of the omp85/tpsb transporter family"/>
    <property type="match status" value="1"/>
</dbReference>
<comment type="caution">
    <text evidence="5">The sequence shown here is derived from an EMBL/GenBank/DDBJ whole genome shotgun (WGS) entry which is preliminary data.</text>
</comment>
<dbReference type="Gene3D" id="3.10.20.310">
    <property type="entry name" value="membrane protein fhac"/>
    <property type="match status" value="3"/>
</dbReference>
<organism evidence="5 6">
    <name type="scientific">Gossypium trilobum</name>
    <dbReference type="NCBI Taxonomy" id="34281"/>
    <lineage>
        <taxon>Eukaryota</taxon>
        <taxon>Viridiplantae</taxon>
        <taxon>Streptophyta</taxon>
        <taxon>Embryophyta</taxon>
        <taxon>Tracheophyta</taxon>
        <taxon>Spermatophyta</taxon>
        <taxon>Magnoliopsida</taxon>
        <taxon>eudicotyledons</taxon>
        <taxon>Gunneridae</taxon>
        <taxon>Pentapetalae</taxon>
        <taxon>rosids</taxon>
        <taxon>malvids</taxon>
        <taxon>Malvales</taxon>
        <taxon>Malvaceae</taxon>
        <taxon>Malvoideae</taxon>
        <taxon>Gossypium</taxon>
    </lineage>
</organism>
<feature type="domain" description="Bacterial surface antigen (D15)" evidence="4">
    <location>
        <begin position="496"/>
        <end position="796"/>
    </location>
</feature>
<dbReference type="InterPro" id="IPR000184">
    <property type="entry name" value="Bac_surfAg_D15"/>
</dbReference>
<evidence type="ECO:0000256" key="2">
    <source>
        <dbReference type="ARBA" id="ARBA00023136"/>
    </source>
</evidence>
<dbReference type="Pfam" id="PF01103">
    <property type="entry name" value="Omp85"/>
    <property type="match status" value="1"/>
</dbReference>
<dbReference type="PANTHER" id="PTHR12815">
    <property type="entry name" value="SORTING AND ASSEMBLY MACHINERY SAMM50 PROTEIN FAMILY MEMBER"/>
    <property type="match status" value="1"/>
</dbReference>
<dbReference type="FunFam" id="3.10.20.310:FF:000013">
    <property type="entry name" value="Outer envelope protein 80 chloroplastic"/>
    <property type="match status" value="1"/>
</dbReference>
<dbReference type="PANTHER" id="PTHR12815:SF32">
    <property type="entry name" value="OUTER ENVELOPE PROTEIN 80, CHLOROPLASTIC"/>
    <property type="match status" value="1"/>
</dbReference>
<evidence type="ECO:0000313" key="6">
    <source>
        <dbReference type="Proteomes" id="UP000593568"/>
    </source>
</evidence>
<dbReference type="FunFam" id="3.10.20.310:FF:000014">
    <property type="entry name" value="Outer envelope protein 80, chloroplastic"/>
    <property type="match status" value="1"/>
</dbReference>
<dbReference type="InterPro" id="IPR039910">
    <property type="entry name" value="D15-like"/>
</dbReference>
<accession>A0A7J9DNQ7</accession>
<name>A0A7J9DNQ7_9ROSI</name>
<keyword evidence="1" id="KW-0934">Plastid</keyword>
<dbReference type="EMBL" id="JABEZW010000004">
    <property type="protein sequence ID" value="MBA0762373.1"/>
    <property type="molecule type" value="Genomic_DNA"/>
</dbReference>
<comment type="subcellular location">
    <subcellularLocation>
        <location evidence="3">Plastid</location>
        <location evidence="3">Chloroplast outer membrane</location>
    </subcellularLocation>
</comment>
<dbReference type="GO" id="GO:0009707">
    <property type="term" value="C:chloroplast outer membrane"/>
    <property type="evidence" value="ECO:0007669"/>
    <property type="project" value="UniProtKB-SubCell"/>
</dbReference>
<proteinExistence type="predicted"/>
<keyword evidence="6" id="KW-1185">Reference proteome</keyword>
<reference evidence="5 6" key="1">
    <citation type="journal article" date="2019" name="Genome Biol. Evol.">
        <title>Insights into the evolution of the New World diploid cottons (Gossypium, subgenus Houzingenia) based on genome sequencing.</title>
        <authorList>
            <person name="Grover C.E."/>
            <person name="Arick M.A. 2nd"/>
            <person name="Thrash A."/>
            <person name="Conover J.L."/>
            <person name="Sanders W.S."/>
            <person name="Peterson D.G."/>
            <person name="Frelichowski J.E."/>
            <person name="Scheffler J.A."/>
            <person name="Scheffler B.E."/>
            <person name="Wendel J.F."/>
        </authorList>
    </citation>
    <scope>NUCLEOTIDE SEQUENCE [LARGE SCALE GENOMIC DNA]</scope>
    <source>
        <strain evidence="5">8</strain>
        <tissue evidence="5">Leaf</tissue>
    </source>
</reference>
<keyword evidence="2" id="KW-0472">Membrane</keyword>
<sequence>MHQNDGVFFTSSPLKIPLSQTPAFQLTGTRHLAFQLIDSLRNRFNNVKHHSTQFNVSAQSELGVRSSTRRSPLLCFASVSLAAEKQSIGRSPLLYSASLSLTQPDSTESTQDGHLATAGRYGEDRVLVGEVLVRNKDGDELERKDLEMEALNALKACGANSALTAWEVQENVDRIIDSGYFSSCTPVAVDSRDGIRLVFQGRCLPPLASPLALSVIQILNKQPIEDTEASWGLGVVDLFGTQEVNWLHCATFFLPLLATVSRKAEHMVEPNQELRGLVCEGANVLPSKFLENAFRDGHGKVVNLKRLDQVISSINGWYMDRGLFGLVSALPSLTGDANVYGVDIFSGGIVRLKVAESEVNDISVRFLDRKTGEPTKGKTKPATILRQLTTKKGQVYSRLQGKRDVDAISAMGLMDVSILPQSAGDAGKVDLIMNVVERPSGRFSAGAGISSGLVDKGFLFLSSPYQAIICIVVDIIEVAFVGLHVSEPGFAYSERNLFGKNQKLNVSLERGQIDSTFCINYTDPWIEGNDKQTSRTITVQNSRSSGTLVHGNQHDNSSLSIGRVTAGVEFSRPLRPKWSGTAGFFFQRSGAHDEKRNPLIKDFYGSPLTASGKLCDDMLLAKVECVYPGSGNKGSSMFIINMEQGLPVMPDWLYFNRVNARASKSVKLGPARLLLRLSGGHVVGNFPPHEAFAIGGTNSVRGYKEGAVGSGRSYVVGSSEVSLKMLGPVEGVIFSDYGHDLWSGPNVPGNPAGVRNKCGSGYGYGIGIRLNSPLGLLRLEYAFNDRFAKRLHFAFGNPN</sequence>
<evidence type="ECO:0000313" key="5">
    <source>
        <dbReference type="EMBL" id="MBA0762373.1"/>
    </source>
</evidence>
<gene>
    <name evidence="5" type="ORF">Gotri_012004</name>
</gene>
<dbReference type="GO" id="GO:0009793">
    <property type="term" value="P:embryo development ending in seed dormancy"/>
    <property type="evidence" value="ECO:0007669"/>
    <property type="project" value="TreeGrafter"/>
</dbReference>
<dbReference type="Proteomes" id="UP000593568">
    <property type="component" value="Unassembled WGS sequence"/>
</dbReference>
<keyword evidence="1" id="KW-1002">Plastid outer membrane</keyword>
<dbReference type="AlphaFoldDB" id="A0A7J9DNQ7"/>
<dbReference type="GO" id="GO:0009658">
    <property type="term" value="P:chloroplast organization"/>
    <property type="evidence" value="ECO:0007669"/>
    <property type="project" value="TreeGrafter"/>
</dbReference>
<evidence type="ECO:0000256" key="3">
    <source>
        <dbReference type="ARBA" id="ARBA00024013"/>
    </source>
</evidence>
<evidence type="ECO:0000256" key="1">
    <source>
        <dbReference type="ARBA" id="ARBA00022805"/>
    </source>
</evidence>
<evidence type="ECO:0000259" key="4">
    <source>
        <dbReference type="Pfam" id="PF01103"/>
    </source>
</evidence>